<dbReference type="InterPro" id="IPR017972">
    <property type="entry name" value="Cyt_P450_CS"/>
</dbReference>
<dbReference type="SUPFAM" id="SSF48264">
    <property type="entry name" value="Cytochrome P450"/>
    <property type="match status" value="2"/>
</dbReference>
<keyword evidence="6" id="KW-0472">Membrane</keyword>
<feature type="transmembrane region" description="Helical" evidence="6">
    <location>
        <begin position="47"/>
        <end position="66"/>
    </location>
</feature>
<evidence type="ECO:0000313" key="7">
    <source>
        <dbReference type="EMBL" id="KAG5539788.1"/>
    </source>
</evidence>
<organism evidence="7 8">
    <name type="scientific">Rhododendron griersonianum</name>
    <dbReference type="NCBI Taxonomy" id="479676"/>
    <lineage>
        <taxon>Eukaryota</taxon>
        <taxon>Viridiplantae</taxon>
        <taxon>Streptophyta</taxon>
        <taxon>Embryophyta</taxon>
        <taxon>Tracheophyta</taxon>
        <taxon>Spermatophyta</taxon>
        <taxon>Magnoliopsida</taxon>
        <taxon>eudicotyledons</taxon>
        <taxon>Gunneridae</taxon>
        <taxon>Pentapetalae</taxon>
        <taxon>asterids</taxon>
        <taxon>Ericales</taxon>
        <taxon>Ericaceae</taxon>
        <taxon>Ericoideae</taxon>
        <taxon>Rhodoreae</taxon>
        <taxon>Rhododendron</taxon>
    </lineage>
</organism>
<evidence type="ECO:0000313" key="8">
    <source>
        <dbReference type="Proteomes" id="UP000823749"/>
    </source>
</evidence>
<evidence type="ECO:0008006" key="9">
    <source>
        <dbReference type="Google" id="ProtNLM"/>
    </source>
</evidence>
<keyword evidence="6" id="KW-1133">Transmembrane helix</keyword>
<comment type="similarity">
    <text evidence="1">Belongs to the cytochrome P450 family.</text>
</comment>
<dbReference type="PANTHER" id="PTHR47951">
    <property type="entry name" value="OS08G0547900 PROTEIN"/>
    <property type="match status" value="1"/>
</dbReference>
<dbReference type="GO" id="GO:0004497">
    <property type="term" value="F:monooxygenase activity"/>
    <property type="evidence" value="ECO:0007669"/>
    <property type="project" value="InterPro"/>
</dbReference>
<keyword evidence="8" id="KW-1185">Reference proteome</keyword>
<evidence type="ECO:0000256" key="5">
    <source>
        <dbReference type="PIRSR" id="PIRSR602401-1"/>
    </source>
</evidence>
<dbReference type="FunFam" id="1.10.630.10:FF:000007">
    <property type="entry name" value="Cytochrome P450 76C4"/>
    <property type="match status" value="1"/>
</dbReference>
<sequence length="1088" mass="123230">MFSTKNHHIIPSQFYCHQECSNTMILSYFFDSISSLWLQLNNVDYEITVVLFTVSLLVLAGAWTAWISKNTPPLPPGPRGLPLVGNLPFLDPELHKCFQTLAQAYGPIVRLQLGTKVGVVISSPAAAREVLRDNDATFANRDVPELAMDAVAKGHSDIVFSPHGPGWQMLRKVCVREVLGTATLESVYGLRRREIRNTVRYLHSQVGSPVNVGEHMFLTALNAITSMLWGVTMKEEERTRIGVDFRVAVAEAMELLGKPNLSDFFPGLAWFDLQGLKKQMMGLVGRFNKIFDAITDRGLGLDGGKESRDFLQVLLQLKNEGDAKTPLTMTQLKVLFMDMVLGGTETTSNAIEFAMAEMMNKPEILKKAQQELDTVVGKDSIVEESHINKLPYLNAILKEVLRLHPVLPLMVPHCPSQTCIIGGYTIPKGARVFINIWAIHRDPLIWENPAEFHPERFLDGKLGFRGGDFSYFPFGSGRRMCAGIAMAERMFLFSLASILHSFEWKLPEGEELDLSEKFGIVLKKRVLPAVYFAVSQFSHKFKMLSDVLHKLLYTISNQWTWWWAAINNKDELIRAVALTISILSLSIFYYLWTFLSSRNRISAPLPPGPRGLPMVGYLPFLGTNLHKSFTELAQQYGPIYKLRLGKKLCVVLNSPSLAKEVVRDQDAVFSNRDPPVAALAYTYGGFDIAWAPYGSYWRSLRKVFVREMMSNTRLEDTYSLRREEVRKTIRDLHNRIGMGVDIGEISFLTAFNVVMSMLWGGTVDRRRAESVGTEFQAAILRIVDLLGKPNVSDFFPILARFDLQGVERETKRLSELVERIFDSLIDLRMKMNLDEGEEALKNKGKKDFIQILLELKEQEDTQTPITLNQIKAFKGKKDLIQILLELKEQEDAAMPITLQQIKTMLLDIVIGATDTTSTMVEWVMAELIHKPEVMKKVQQELLDIIGLNKVVEESHVPKLHYLDAVLKETLRLHPALPLLVPKRPSQSSIVGGYTIPKDTRVFLNVWVMHRDPEAWDDPSEFKPERFLSDSGKWDYSGNNFQYLPFGSGRRICAGIPLAEKMVMHLLASLLHLFDWKLPEGEELDLSEN</sequence>
<dbReference type="CDD" id="cd11073">
    <property type="entry name" value="CYP76-like"/>
    <property type="match status" value="2"/>
</dbReference>
<protein>
    <recommendedName>
        <fullName evidence="9">Cytochrome P450</fullName>
    </recommendedName>
</protein>
<accession>A0AAV6JIJ4</accession>
<evidence type="ECO:0000256" key="1">
    <source>
        <dbReference type="ARBA" id="ARBA00010617"/>
    </source>
</evidence>
<dbReference type="InterPro" id="IPR036396">
    <property type="entry name" value="Cyt_P450_sf"/>
</dbReference>
<evidence type="ECO:0000256" key="2">
    <source>
        <dbReference type="ARBA" id="ARBA00022723"/>
    </source>
</evidence>
<dbReference type="PANTHER" id="PTHR47951:SF3">
    <property type="entry name" value="CYTOCHROME P450, FAMILY 706, SUBFAMILY A, POLYPEPTIDE 4"/>
    <property type="match status" value="1"/>
</dbReference>
<dbReference type="Gene3D" id="1.10.630.10">
    <property type="entry name" value="Cytochrome P450"/>
    <property type="match status" value="2"/>
</dbReference>
<evidence type="ECO:0000256" key="6">
    <source>
        <dbReference type="SAM" id="Phobius"/>
    </source>
</evidence>
<dbReference type="GO" id="GO:0005506">
    <property type="term" value="F:iron ion binding"/>
    <property type="evidence" value="ECO:0007669"/>
    <property type="project" value="InterPro"/>
</dbReference>
<dbReference type="InterPro" id="IPR001128">
    <property type="entry name" value="Cyt_P450"/>
</dbReference>
<dbReference type="InterPro" id="IPR002401">
    <property type="entry name" value="Cyt_P450_E_grp-I"/>
</dbReference>
<evidence type="ECO:0000256" key="3">
    <source>
        <dbReference type="ARBA" id="ARBA00023002"/>
    </source>
</evidence>
<keyword evidence="3" id="KW-0560">Oxidoreductase</keyword>
<dbReference type="GO" id="GO:0016705">
    <property type="term" value="F:oxidoreductase activity, acting on paired donors, with incorporation or reduction of molecular oxygen"/>
    <property type="evidence" value="ECO:0007669"/>
    <property type="project" value="InterPro"/>
</dbReference>
<dbReference type="FunFam" id="1.10.630.10:FF:000207">
    <property type="entry name" value="Putative cytochrome P450 superfamily protein"/>
    <property type="match status" value="1"/>
</dbReference>
<dbReference type="Pfam" id="PF00067">
    <property type="entry name" value="p450"/>
    <property type="match status" value="2"/>
</dbReference>
<feature type="binding site" description="axial binding residue" evidence="5">
    <location>
        <position position="481"/>
    </location>
    <ligand>
        <name>heme</name>
        <dbReference type="ChEBI" id="CHEBI:30413"/>
    </ligand>
    <ligandPart>
        <name>Fe</name>
        <dbReference type="ChEBI" id="CHEBI:18248"/>
    </ligandPart>
</feature>
<evidence type="ECO:0000256" key="4">
    <source>
        <dbReference type="ARBA" id="ARBA00023004"/>
    </source>
</evidence>
<dbReference type="EMBL" id="JACTNZ010000007">
    <property type="protein sequence ID" value="KAG5539788.1"/>
    <property type="molecule type" value="Genomic_DNA"/>
</dbReference>
<proteinExistence type="inferred from homology"/>
<gene>
    <name evidence="7" type="ORF">RHGRI_020114</name>
</gene>
<dbReference type="GO" id="GO:0020037">
    <property type="term" value="F:heme binding"/>
    <property type="evidence" value="ECO:0007669"/>
    <property type="project" value="InterPro"/>
</dbReference>
<comment type="cofactor">
    <cofactor evidence="5">
        <name>heme</name>
        <dbReference type="ChEBI" id="CHEBI:30413"/>
    </cofactor>
</comment>
<dbReference type="PRINTS" id="PR00463">
    <property type="entry name" value="EP450I"/>
</dbReference>
<reference evidence="7" key="1">
    <citation type="submission" date="2020-08" db="EMBL/GenBank/DDBJ databases">
        <title>Plant Genome Project.</title>
        <authorList>
            <person name="Zhang R.-G."/>
        </authorList>
    </citation>
    <scope>NUCLEOTIDE SEQUENCE</scope>
    <source>
        <strain evidence="7">WSP0</strain>
        <tissue evidence="7">Leaf</tissue>
    </source>
</reference>
<keyword evidence="4 5" id="KW-0408">Iron</keyword>
<dbReference type="Proteomes" id="UP000823749">
    <property type="component" value="Chromosome 7"/>
</dbReference>
<keyword evidence="6" id="KW-0812">Transmembrane</keyword>
<dbReference type="AlphaFoldDB" id="A0AAV6JIJ4"/>
<name>A0AAV6JIJ4_9ERIC</name>
<dbReference type="PROSITE" id="PS00086">
    <property type="entry name" value="CYTOCHROME_P450"/>
    <property type="match status" value="2"/>
</dbReference>
<keyword evidence="5" id="KW-0349">Heme</keyword>
<dbReference type="PRINTS" id="PR00385">
    <property type="entry name" value="P450"/>
</dbReference>
<keyword evidence="2 5" id="KW-0479">Metal-binding</keyword>
<comment type="caution">
    <text evidence="7">The sequence shown here is derived from an EMBL/GenBank/DDBJ whole genome shotgun (WGS) entry which is preliminary data.</text>
</comment>